<dbReference type="RefSeq" id="WP_094395471.1">
    <property type="nucleotide sequence ID" value="NZ_NCTK01000002.1"/>
</dbReference>
<evidence type="ECO:0000256" key="1">
    <source>
        <dbReference type="ARBA" id="ARBA00004651"/>
    </source>
</evidence>
<feature type="transmembrane region" description="Helical" evidence="8">
    <location>
        <begin position="101"/>
        <end position="127"/>
    </location>
</feature>
<dbReference type="PRINTS" id="PR01036">
    <property type="entry name" value="TCRTETB"/>
</dbReference>
<organism evidence="10 11">
    <name type="scientific">Ralstonia solanacearum K60</name>
    <dbReference type="NCBI Taxonomy" id="1091042"/>
    <lineage>
        <taxon>Bacteria</taxon>
        <taxon>Pseudomonadati</taxon>
        <taxon>Pseudomonadota</taxon>
        <taxon>Betaproteobacteria</taxon>
        <taxon>Burkholderiales</taxon>
        <taxon>Burkholderiaceae</taxon>
        <taxon>Ralstonia</taxon>
        <taxon>Ralstonia solanacearum species complex</taxon>
    </lineage>
</organism>
<proteinExistence type="predicted"/>
<feature type="region of interest" description="Disordered" evidence="7">
    <location>
        <begin position="1"/>
        <end position="24"/>
    </location>
</feature>
<gene>
    <name evidence="10" type="ORF">B7R77_23910</name>
</gene>
<keyword evidence="5 8" id="KW-1133">Transmembrane helix</keyword>
<dbReference type="AlphaFoldDB" id="A0AAP7ZJQ7"/>
<keyword evidence="3" id="KW-1003">Cell membrane</keyword>
<protein>
    <submittedName>
        <fullName evidence="10">MFS transporter</fullName>
    </submittedName>
</protein>
<evidence type="ECO:0000256" key="7">
    <source>
        <dbReference type="SAM" id="MobiDB-lite"/>
    </source>
</evidence>
<keyword evidence="6 8" id="KW-0472">Membrane</keyword>
<dbReference type="CDD" id="cd17502">
    <property type="entry name" value="MFS_Azr1_MDR_like"/>
    <property type="match status" value="1"/>
</dbReference>
<feature type="transmembrane region" description="Helical" evidence="8">
    <location>
        <begin position="220"/>
        <end position="241"/>
    </location>
</feature>
<sequence length="523" mass="54891">MPSRASADVRQPDPMLSSAESRTAPPAPEIPVMVVMGGLMLAILLGALEQTIVAVALPAIAGQLDGFALMGWVVSAYLVASTVVTPIYGKLSDLHGRRAMLSTAIALFVLASVACAMATSMPMLLVARAVQGLGGGGLISVAQATIADVVPLRERGRYQGYVSGMWAMASLAGPVIGGYLTHYLSWRWIFWINLPVGLVALAVARRTLRHLPVTHQRRPIDVAGVLLFAVGLTALLVMITRVGQGVPFAQPDNLGLLAVSVLVLGAFVWQENRAAEPIIPLSMFRVQTVTLCCLALFLCFFQLIATSVLMPLRFQMVAGAGPDIAALRLLPFTLATPVGAFVAGKWMTRSGRYKPLMVGGACVVPFAVAALGLLDPHNVWALTLAMMALGLAIGVQFPTGLVATQNAVPPQNVGLATALTAFSRLLGGAVGVAVLTSVLIALLRQAAPQTQAMAGSDLLMDLFHAALASKGADALALRSMGESAFRHLFFFAAAVSVISPLMLVRLEEKALRGRVPVAQTVVD</sequence>
<dbReference type="Proteomes" id="UP000216164">
    <property type="component" value="Unassembled WGS sequence"/>
</dbReference>
<feature type="transmembrane region" description="Helical" evidence="8">
    <location>
        <begin position="356"/>
        <end position="374"/>
    </location>
</feature>
<dbReference type="EMBL" id="NCTK01000002">
    <property type="protein sequence ID" value="OYQ09861.1"/>
    <property type="molecule type" value="Genomic_DNA"/>
</dbReference>
<reference evidence="10 11" key="1">
    <citation type="submission" date="2017-04" db="EMBL/GenBank/DDBJ databases">
        <title>Genome Announcement: Closed genomes of Ralstonia solanacearum strains K60, UW551, and UW700.</title>
        <authorList>
            <person name="Hayes M."/>
            <person name="Macintyre A.M."/>
            <person name="Allen C."/>
        </authorList>
    </citation>
    <scope>NUCLEOTIDE SEQUENCE [LARGE SCALE GENOMIC DNA]</scope>
    <source>
        <strain evidence="10 11">UW25</strain>
    </source>
</reference>
<keyword evidence="2" id="KW-0813">Transport</keyword>
<dbReference type="Gene3D" id="1.20.1250.20">
    <property type="entry name" value="MFS general substrate transporter like domains"/>
    <property type="match status" value="1"/>
</dbReference>
<evidence type="ECO:0000259" key="9">
    <source>
        <dbReference type="PROSITE" id="PS50850"/>
    </source>
</evidence>
<feature type="transmembrane region" description="Helical" evidence="8">
    <location>
        <begin position="484"/>
        <end position="504"/>
    </location>
</feature>
<comment type="subcellular location">
    <subcellularLocation>
        <location evidence="1">Cell membrane</location>
        <topology evidence="1">Multi-pass membrane protein</topology>
    </subcellularLocation>
</comment>
<feature type="transmembrane region" description="Helical" evidence="8">
    <location>
        <begin position="67"/>
        <end position="89"/>
    </location>
</feature>
<accession>A0AAP7ZJQ7</accession>
<comment type="caution">
    <text evidence="10">The sequence shown here is derived from an EMBL/GenBank/DDBJ whole genome shotgun (WGS) entry which is preliminary data.</text>
</comment>
<evidence type="ECO:0000256" key="2">
    <source>
        <dbReference type="ARBA" id="ARBA00022448"/>
    </source>
</evidence>
<dbReference type="SUPFAM" id="SSF103473">
    <property type="entry name" value="MFS general substrate transporter"/>
    <property type="match status" value="1"/>
</dbReference>
<evidence type="ECO:0000256" key="8">
    <source>
        <dbReference type="SAM" id="Phobius"/>
    </source>
</evidence>
<dbReference type="InterPro" id="IPR020846">
    <property type="entry name" value="MFS_dom"/>
</dbReference>
<evidence type="ECO:0000313" key="11">
    <source>
        <dbReference type="Proteomes" id="UP000216164"/>
    </source>
</evidence>
<feature type="transmembrane region" description="Helical" evidence="8">
    <location>
        <begin position="32"/>
        <end position="61"/>
    </location>
</feature>
<dbReference type="InterPro" id="IPR036259">
    <property type="entry name" value="MFS_trans_sf"/>
</dbReference>
<dbReference type="PANTHER" id="PTHR23501">
    <property type="entry name" value="MAJOR FACILITATOR SUPERFAMILY"/>
    <property type="match status" value="1"/>
</dbReference>
<dbReference type="GO" id="GO:0022857">
    <property type="term" value="F:transmembrane transporter activity"/>
    <property type="evidence" value="ECO:0007669"/>
    <property type="project" value="InterPro"/>
</dbReference>
<evidence type="ECO:0000313" key="10">
    <source>
        <dbReference type="EMBL" id="OYQ09861.1"/>
    </source>
</evidence>
<evidence type="ECO:0000256" key="6">
    <source>
        <dbReference type="ARBA" id="ARBA00023136"/>
    </source>
</evidence>
<feature type="transmembrane region" description="Helical" evidence="8">
    <location>
        <begin position="188"/>
        <end position="208"/>
    </location>
</feature>
<feature type="transmembrane region" description="Helical" evidence="8">
    <location>
        <begin position="253"/>
        <end position="269"/>
    </location>
</feature>
<feature type="transmembrane region" description="Helical" evidence="8">
    <location>
        <begin position="425"/>
        <end position="443"/>
    </location>
</feature>
<keyword evidence="4 8" id="KW-0812">Transmembrane</keyword>
<feature type="transmembrane region" description="Helical" evidence="8">
    <location>
        <begin position="324"/>
        <end position="344"/>
    </location>
</feature>
<dbReference type="InterPro" id="IPR011701">
    <property type="entry name" value="MFS"/>
</dbReference>
<evidence type="ECO:0000256" key="4">
    <source>
        <dbReference type="ARBA" id="ARBA00022692"/>
    </source>
</evidence>
<dbReference type="PROSITE" id="PS50850">
    <property type="entry name" value="MFS"/>
    <property type="match status" value="1"/>
</dbReference>
<feature type="transmembrane region" description="Helical" evidence="8">
    <location>
        <begin position="133"/>
        <end position="152"/>
    </location>
</feature>
<feature type="transmembrane region" description="Helical" evidence="8">
    <location>
        <begin position="289"/>
        <end position="312"/>
    </location>
</feature>
<feature type="transmembrane region" description="Helical" evidence="8">
    <location>
        <begin position="164"/>
        <end position="182"/>
    </location>
</feature>
<dbReference type="Gene3D" id="1.20.1720.10">
    <property type="entry name" value="Multidrug resistance protein D"/>
    <property type="match status" value="1"/>
</dbReference>
<evidence type="ECO:0000256" key="3">
    <source>
        <dbReference type="ARBA" id="ARBA00022475"/>
    </source>
</evidence>
<name>A0AAP7ZJQ7_RALSL</name>
<dbReference type="Pfam" id="PF07690">
    <property type="entry name" value="MFS_1"/>
    <property type="match status" value="1"/>
</dbReference>
<evidence type="ECO:0000256" key="5">
    <source>
        <dbReference type="ARBA" id="ARBA00022989"/>
    </source>
</evidence>
<dbReference type="PANTHER" id="PTHR23501:SF197">
    <property type="entry name" value="COMD"/>
    <property type="match status" value="1"/>
</dbReference>
<dbReference type="GO" id="GO:0005886">
    <property type="term" value="C:plasma membrane"/>
    <property type="evidence" value="ECO:0007669"/>
    <property type="project" value="UniProtKB-SubCell"/>
</dbReference>
<dbReference type="FunFam" id="1.20.1720.10:FF:000004">
    <property type="entry name" value="EmrB/QacA family drug resistance transporter"/>
    <property type="match status" value="1"/>
</dbReference>
<feature type="domain" description="Major facilitator superfamily (MFS) profile" evidence="9">
    <location>
        <begin position="35"/>
        <end position="511"/>
    </location>
</feature>
<feature type="transmembrane region" description="Helical" evidence="8">
    <location>
        <begin position="380"/>
        <end position="404"/>
    </location>
</feature>